<feature type="domain" description="HTH hxlR-type" evidence="1">
    <location>
        <begin position="21"/>
        <end position="99"/>
    </location>
</feature>
<accession>A0A0R1RPN9</accession>
<dbReference type="EMBL" id="AZFF01000002">
    <property type="protein sequence ID" value="KRL56916.1"/>
    <property type="molecule type" value="Genomic_DNA"/>
</dbReference>
<evidence type="ECO:0000313" key="3">
    <source>
        <dbReference type="Proteomes" id="UP000051999"/>
    </source>
</evidence>
<evidence type="ECO:0000313" key="2">
    <source>
        <dbReference type="EMBL" id="KRL56916.1"/>
    </source>
</evidence>
<gene>
    <name evidence="2" type="ORF">FD35_GL001212</name>
</gene>
<dbReference type="AlphaFoldDB" id="A0A0R1RPN9"/>
<protein>
    <recommendedName>
        <fullName evidence="1">HTH hxlR-type domain-containing protein</fullName>
    </recommendedName>
</protein>
<dbReference type="InterPro" id="IPR036388">
    <property type="entry name" value="WH-like_DNA-bd_sf"/>
</dbReference>
<dbReference type="InterPro" id="IPR036390">
    <property type="entry name" value="WH_DNA-bd_sf"/>
</dbReference>
<proteinExistence type="predicted"/>
<keyword evidence="3" id="KW-1185">Reference proteome</keyword>
<dbReference type="Proteomes" id="UP000051999">
    <property type="component" value="Unassembled WGS sequence"/>
</dbReference>
<dbReference type="InterPro" id="IPR002577">
    <property type="entry name" value="HTH_HxlR"/>
</dbReference>
<dbReference type="PATRIC" id="fig|1114972.6.peg.1228"/>
<name>A0A0R1RPN9_9LACO</name>
<dbReference type="OrthoDB" id="9864276at2"/>
<sequence>MGDEDKGLRYTTSVLAGTCRPLIVTALLDGPQPLLNLYQHLPKRNLCSFVFQLCSLWRNGLIQLRLTTHRGLSCRLTKAGQSTRPFLLLMAEWGQHRREAATDRSI</sequence>
<comment type="caution">
    <text evidence="2">The sequence shown here is derived from an EMBL/GenBank/DDBJ whole genome shotgun (WGS) entry which is preliminary data.</text>
</comment>
<dbReference type="RefSeq" id="WP_017262506.1">
    <property type="nucleotide sequence ID" value="NZ_AUAW01000004.1"/>
</dbReference>
<organism evidence="2 3">
    <name type="scientific">Furfurilactobacillus rossiae DSM 15814</name>
    <dbReference type="NCBI Taxonomy" id="1114972"/>
    <lineage>
        <taxon>Bacteria</taxon>
        <taxon>Bacillati</taxon>
        <taxon>Bacillota</taxon>
        <taxon>Bacilli</taxon>
        <taxon>Lactobacillales</taxon>
        <taxon>Lactobacillaceae</taxon>
        <taxon>Furfurilactobacillus</taxon>
    </lineage>
</organism>
<evidence type="ECO:0000259" key="1">
    <source>
        <dbReference type="Pfam" id="PF01638"/>
    </source>
</evidence>
<dbReference type="STRING" id="1114972.FD35_GL001212"/>
<reference evidence="2 3" key="1">
    <citation type="journal article" date="2015" name="Genome Announc.">
        <title>Expanding the biotechnology potential of lactobacilli through comparative genomics of 213 strains and associated genera.</title>
        <authorList>
            <person name="Sun Z."/>
            <person name="Harris H.M."/>
            <person name="McCann A."/>
            <person name="Guo C."/>
            <person name="Argimon S."/>
            <person name="Zhang W."/>
            <person name="Yang X."/>
            <person name="Jeffery I.B."/>
            <person name="Cooney J.C."/>
            <person name="Kagawa T.F."/>
            <person name="Liu W."/>
            <person name="Song Y."/>
            <person name="Salvetti E."/>
            <person name="Wrobel A."/>
            <person name="Rasinkangas P."/>
            <person name="Parkhill J."/>
            <person name="Rea M.C."/>
            <person name="O'Sullivan O."/>
            <person name="Ritari J."/>
            <person name="Douillard F.P."/>
            <person name="Paul Ross R."/>
            <person name="Yang R."/>
            <person name="Briner A.E."/>
            <person name="Felis G.E."/>
            <person name="de Vos W.M."/>
            <person name="Barrangou R."/>
            <person name="Klaenhammer T.R."/>
            <person name="Caufield P.W."/>
            <person name="Cui Y."/>
            <person name="Zhang H."/>
            <person name="O'Toole P.W."/>
        </authorList>
    </citation>
    <scope>NUCLEOTIDE SEQUENCE [LARGE SCALE GENOMIC DNA]</scope>
    <source>
        <strain evidence="2 3">DSM 15814</strain>
    </source>
</reference>
<dbReference type="Gene3D" id="1.10.10.10">
    <property type="entry name" value="Winged helix-like DNA-binding domain superfamily/Winged helix DNA-binding domain"/>
    <property type="match status" value="1"/>
</dbReference>
<dbReference type="SUPFAM" id="SSF46785">
    <property type="entry name" value="Winged helix' DNA-binding domain"/>
    <property type="match status" value="1"/>
</dbReference>
<dbReference type="Pfam" id="PF01638">
    <property type="entry name" value="HxlR"/>
    <property type="match status" value="1"/>
</dbReference>